<dbReference type="InterPro" id="IPR036875">
    <property type="entry name" value="Znf_CCHC_sf"/>
</dbReference>
<dbReference type="AlphaFoldDB" id="A0A699J5D1"/>
<keyword evidence="1" id="KW-0862">Zinc</keyword>
<dbReference type="GO" id="GO:0003676">
    <property type="term" value="F:nucleic acid binding"/>
    <property type="evidence" value="ECO:0007669"/>
    <property type="project" value="InterPro"/>
</dbReference>
<organism evidence="3">
    <name type="scientific">Tanacetum cinerariifolium</name>
    <name type="common">Dalmatian daisy</name>
    <name type="synonym">Chrysanthemum cinerariifolium</name>
    <dbReference type="NCBI Taxonomy" id="118510"/>
    <lineage>
        <taxon>Eukaryota</taxon>
        <taxon>Viridiplantae</taxon>
        <taxon>Streptophyta</taxon>
        <taxon>Embryophyta</taxon>
        <taxon>Tracheophyta</taxon>
        <taxon>Spermatophyta</taxon>
        <taxon>Magnoliopsida</taxon>
        <taxon>eudicotyledons</taxon>
        <taxon>Gunneridae</taxon>
        <taxon>Pentapetalae</taxon>
        <taxon>asterids</taxon>
        <taxon>campanulids</taxon>
        <taxon>Asterales</taxon>
        <taxon>Asteraceae</taxon>
        <taxon>Asteroideae</taxon>
        <taxon>Anthemideae</taxon>
        <taxon>Anthemidinae</taxon>
        <taxon>Tanacetum</taxon>
    </lineage>
</organism>
<name>A0A699J5D1_TANCI</name>
<dbReference type="SUPFAM" id="SSF57756">
    <property type="entry name" value="Retrovirus zinc finger-like domains"/>
    <property type="match status" value="1"/>
</dbReference>
<sequence>MAFIGTTFASRYPPTNNQLKTSSNPRNQATIQDGKVTVQAVQGRQTQGYASSNVRSNATGSSFNIIRGTSTTGLVKVIHCYHCQEEGHVAKKCTKPKRPRNSTSFKKKAMLAEALESRVALDEEQMELLADNGDTVTTC</sequence>
<dbReference type="InterPro" id="IPR001878">
    <property type="entry name" value="Znf_CCHC"/>
</dbReference>
<dbReference type="Gene3D" id="4.10.60.10">
    <property type="entry name" value="Zinc finger, CCHC-type"/>
    <property type="match status" value="1"/>
</dbReference>
<keyword evidence="1" id="KW-0863">Zinc-finger</keyword>
<dbReference type="PROSITE" id="PS50158">
    <property type="entry name" value="ZF_CCHC"/>
    <property type="match status" value="1"/>
</dbReference>
<evidence type="ECO:0000259" key="2">
    <source>
        <dbReference type="PROSITE" id="PS50158"/>
    </source>
</evidence>
<dbReference type="Pfam" id="PF00098">
    <property type="entry name" value="zf-CCHC"/>
    <property type="match status" value="1"/>
</dbReference>
<gene>
    <name evidence="3" type="ORF">Tci_581936</name>
</gene>
<feature type="domain" description="CCHC-type" evidence="2">
    <location>
        <begin position="80"/>
        <end position="95"/>
    </location>
</feature>
<dbReference type="GO" id="GO:0008270">
    <property type="term" value="F:zinc ion binding"/>
    <property type="evidence" value="ECO:0007669"/>
    <property type="project" value="UniProtKB-KW"/>
</dbReference>
<accession>A0A699J5D1</accession>
<evidence type="ECO:0000256" key="1">
    <source>
        <dbReference type="PROSITE-ProRule" id="PRU00047"/>
    </source>
</evidence>
<protein>
    <recommendedName>
        <fullName evidence="2">CCHC-type domain-containing protein</fullName>
    </recommendedName>
</protein>
<keyword evidence="1" id="KW-0479">Metal-binding</keyword>
<proteinExistence type="predicted"/>
<evidence type="ECO:0000313" key="3">
    <source>
        <dbReference type="EMBL" id="GFA09964.1"/>
    </source>
</evidence>
<dbReference type="EMBL" id="BKCJ010368802">
    <property type="protein sequence ID" value="GFA09964.1"/>
    <property type="molecule type" value="Genomic_DNA"/>
</dbReference>
<reference evidence="3" key="1">
    <citation type="journal article" date="2019" name="Sci. Rep.">
        <title>Draft genome of Tanacetum cinerariifolium, the natural source of mosquito coil.</title>
        <authorList>
            <person name="Yamashiro T."/>
            <person name="Shiraishi A."/>
            <person name="Satake H."/>
            <person name="Nakayama K."/>
        </authorList>
    </citation>
    <scope>NUCLEOTIDE SEQUENCE</scope>
</reference>
<comment type="caution">
    <text evidence="3">The sequence shown here is derived from an EMBL/GenBank/DDBJ whole genome shotgun (WGS) entry which is preliminary data.</text>
</comment>